<dbReference type="RefSeq" id="WP_344502433.1">
    <property type="nucleotide sequence ID" value="NZ_BAAAQD010000005.1"/>
</dbReference>
<comment type="caution">
    <text evidence="1">The sequence shown here is derived from an EMBL/GenBank/DDBJ whole genome shotgun (WGS) entry which is preliminary data.</text>
</comment>
<accession>A0ABN2A7K3</accession>
<sequence length="318" mass="33927">MLNFGIYPGGLGADMDGVVTPGPPEDAARIDERLDELRPHLVRGYVHYSDALGGHQEAPPRPARHATGGRRLDLVACFREPGDDLGGWLAFLRGLVRAHGDVLATLQVGEEANHDGPGGDGGSPHARRAVVEGVLAARDEVDRLGLDVLIGCNSTPVFDPAQEFWTGLGRLGGGEFRDALGYVGLDFFPDVFRPVPADAFTGAVTAVLRGFRDVSLAAAGIPATVPVHVTEHGWATGAGRSYERQADVLETVVRTVEGLAVPLNITTYEHFSLRDADSANPSTMFQFGLVRSDYTPKPAFERFRALIAGRTVTATRPG</sequence>
<protein>
    <submittedName>
        <fullName evidence="1">Uncharacterized protein</fullName>
    </submittedName>
</protein>
<proteinExistence type="predicted"/>
<dbReference type="SUPFAM" id="SSF51445">
    <property type="entry name" value="(Trans)glycosidases"/>
    <property type="match status" value="1"/>
</dbReference>
<gene>
    <name evidence="1" type="ORF">GCM10009827_029480</name>
</gene>
<dbReference type="InterPro" id="IPR017853">
    <property type="entry name" value="GH"/>
</dbReference>
<keyword evidence="2" id="KW-1185">Reference proteome</keyword>
<dbReference type="Gene3D" id="3.20.20.80">
    <property type="entry name" value="Glycosidases"/>
    <property type="match status" value="1"/>
</dbReference>
<evidence type="ECO:0000313" key="1">
    <source>
        <dbReference type="EMBL" id="GAA1513103.1"/>
    </source>
</evidence>
<name>A0ABN2A7K3_9ACTN</name>
<dbReference type="Proteomes" id="UP001501470">
    <property type="component" value="Unassembled WGS sequence"/>
</dbReference>
<reference evidence="1 2" key="1">
    <citation type="journal article" date="2019" name="Int. J. Syst. Evol. Microbiol.">
        <title>The Global Catalogue of Microorganisms (GCM) 10K type strain sequencing project: providing services to taxonomists for standard genome sequencing and annotation.</title>
        <authorList>
            <consortium name="The Broad Institute Genomics Platform"/>
            <consortium name="The Broad Institute Genome Sequencing Center for Infectious Disease"/>
            <person name="Wu L."/>
            <person name="Ma J."/>
        </authorList>
    </citation>
    <scope>NUCLEOTIDE SEQUENCE [LARGE SCALE GENOMIC DNA]</scope>
    <source>
        <strain evidence="1 2">JCM 15933</strain>
    </source>
</reference>
<organism evidence="1 2">
    <name type="scientific">Dactylosporangium maewongense</name>
    <dbReference type="NCBI Taxonomy" id="634393"/>
    <lineage>
        <taxon>Bacteria</taxon>
        <taxon>Bacillati</taxon>
        <taxon>Actinomycetota</taxon>
        <taxon>Actinomycetes</taxon>
        <taxon>Micromonosporales</taxon>
        <taxon>Micromonosporaceae</taxon>
        <taxon>Dactylosporangium</taxon>
    </lineage>
</organism>
<dbReference type="EMBL" id="BAAAQD010000005">
    <property type="protein sequence ID" value="GAA1513103.1"/>
    <property type="molecule type" value="Genomic_DNA"/>
</dbReference>
<evidence type="ECO:0000313" key="2">
    <source>
        <dbReference type="Proteomes" id="UP001501470"/>
    </source>
</evidence>